<evidence type="ECO:0000313" key="2">
    <source>
        <dbReference type="Proteomes" id="UP001218364"/>
    </source>
</evidence>
<evidence type="ECO:0000313" key="1">
    <source>
        <dbReference type="EMBL" id="MDE4168209.1"/>
    </source>
</evidence>
<dbReference type="RefSeq" id="WP_274840349.1">
    <property type="nucleotide sequence ID" value="NZ_JARCJF010000028.1"/>
</dbReference>
<dbReference type="AlphaFoldDB" id="A0ABD4XFX5"/>
<dbReference type="Proteomes" id="UP001218364">
    <property type="component" value="Unassembled WGS sequence"/>
</dbReference>
<protein>
    <recommendedName>
        <fullName evidence="3">Outer membrane protein beta-barrel domain-containing protein</fullName>
    </recommendedName>
</protein>
<organism evidence="1 2">
    <name type="scientific">Phaeobacter gallaeciensis</name>
    <dbReference type="NCBI Taxonomy" id="60890"/>
    <lineage>
        <taxon>Bacteria</taxon>
        <taxon>Pseudomonadati</taxon>
        <taxon>Pseudomonadota</taxon>
        <taxon>Alphaproteobacteria</taxon>
        <taxon>Rhodobacterales</taxon>
        <taxon>Roseobacteraceae</taxon>
        <taxon>Phaeobacter</taxon>
    </lineage>
</organism>
<dbReference type="EMBL" id="JARCJK010000028">
    <property type="protein sequence ID" value="MDE4168209.1"/>
    <property type="molecule type" value="Genomic_DNA"/>
</dbReference>
<comment type="caution">
    <text evidence="1">The sequence shown here is derived from an EMBL/GenBank/DDBJ whole genome shotgun (WGS) entry which is preliminary data.</text>
</comment>
<reference evidence="1 2" key="1">
    <citation type="submission" date="2023-02" db="EMBL/GenBank/DDBJ databases">
        <title>Population genomics of bacteria associated with diatom.</title>
        <authorList>
            <person name="Xie J."/>
            <person name="Wang H."/>
        </authorList>
    </citation>
    <scope>NUCLEOTIDE SEQUENCE [LARGE SCALE GENOMIC DNA]</scope>
    <source>
        <strain evidence="1 2">PT47_8</strain>
    </source>
</reference>
<name>A0ABD4XFX5_9RHOB</name>
<sequence length="230" mass="24343">MSLTPLMAAAQDWSTQVTLYGWGSGVKGDFTPLSGAPTLSFDKSLSEILEDLDGAFFITGLALRGDLVVFADYTYSASSREGLVPPGIPASGEVTLQSFTLAAGRRFDLVGGDSIDLLVGLRAWKVEGEVSVPLAGVDISPEKTFADPIIAVRANAALSDRWSLIGYGDVGGFGVGSELTWQAAVTANYRATDNLFISAGWRELYLDYEDGGTKFDGSMTGPIMGATWSF</sequence>
<gene>
    <name evidence="1" type="ORF">PXK24_21230</name>
</gene>
<proteinExistence type="predicted"/>
<evidence type="ECO:0008006" key="3">
    <source>
        <dbReference type="Google" id="ProtNLM"/>
    </source>
</evidence>
<accession>A0ABD4XFX5</accession>